<dbReference type="EMBL" id="LR797100">
    <property type="protein sequence ID" value="CAB4186544.1"/>
    <property type="molecule type" value="Genomic_DNA"/>
</dbReference>
<proteinExistence type="predicted"/>
<protein>
    <submittedName>
        <fullName evidence="3">Uncharacterized protein</fullName>
    </submittedName>
</protein>
<keyword evidence="1" id="KW-0812">Transmembrane</keyword>
<dbReference type="EMBL" id="LR796745">
    <property type="protein sequence ID" value="CAB4163570.1"/>
    <property type="molecule type" value="Genomic_DNA"/>
</dbReference>
<dbReference type="SUPFAM" id="SSF51182">
    <property type="entry name" value="RmlC-like cupins"/>
    <property type="match status" value="1"/>
</dbReference>
<feature type="transmembrane region" description="Helical" evidence="1">
    <location>
        <begin position="52"/>
        <end position="73"/>
    </location>
</feature>
<evidence type="ECO:0000313" key="3">
    <source>
        <dbReference type="EMBL" id="CAB4186544.1"/>
    </source>
</evidence>
<sequence length="153" mass="16590">MTALATNSSRIAVMSESAIEKIRVVQNEMLKMPQVDLPVHHTLHGGMYSRSLVIPAGVAIAGAFILVPTMLIVSGNVTVYANDQEYEIDGYQVLVASAGRKQLFVAHSDTNMTMLFATTATTVEAAEDEFTSESHLLASRRYEDLNTAIITGE</sequence>
<accession>A0A6J5R4J6</accession>
<reference evidence="3" key="1">
    <citation type="submission" date="2020-05" db="EMBL/GenBank/DDBJ databases">
        <authorList>
            <person name="Chiriac C."/>
            <person name="Salcher M."/>
            <person name="Ghai R."/>
            <person name="Kavagutti S V."/>
        </authorList>
    </citation>
    <scope>NUCLEOTIDE SEQUENCE</scope>
</reference>
<dbReference type="InterPro" id="IPR011051">
    <property type="entry name" value="RmlC_Cupin_sf"/>
</dbReference>
<keyword evidence="1" id="KW-1133">Transmembrane helix</keyword>
<name>A0A6J5R4J6_9CAUD</name>
<keyword evidence="1" id="KW-0472">Membrane</keyword>
<organism evidence="3">
    <name type="scientific">uncultured Caudovirales phage</name>
    <dbReference type="NCBI Taxonomy" id="2100421"/>
    <lineage>
        <taxon>Viruses</taxon>
        <taxon>Duplodnaviria</taxon>
        <taxon>Heunggongvirae</taxon>
        <taxon>Uroviricota</taxon>
        <taxon>Caudoviricetes</taxon>
        <taxon>Peduoviridae</taxon>
        <taxon>Maltschvirus</taxon>
        <taxon>Maltschvirus maltsch</taxon>
    </lineage>
</organism>
<gene>
    <name evidence="3" type="ORF">UFOVP1148_32</name>
    <name evidence="2" type="ORF">UFOVP809_35</name>
</gene>
<evidence type="ECO:0000256" key="1">
    <source>
        <dbReference type="SAM" id="Phobius"/>
    </source>
</evidence>
<evidence type="ECO:0000313" key="2">
    <source>
        <dbReference type="EMBL" id="CAB4163570.1"/>
    </source>
</evidence>